<dbReference type="EMBL" id="LJCQ01000421">
    <property type="protein sequence ID" value="KPV44320.1"/>
    <property type="molecule type" value="Genomic_DNA"/>
</dbReference>
<dbReference type="AlphaFoldDB" id="A0A0P9ELX5"/>
<name>A0A0P9ELX5_9ARCH</name>
<accession>A0A0P9ELX5</accession>
<protein>
    <submittedName>
        <fullName evidence="1">Uncharacterized protein</fullName>
    </submittedName>
</protein>
<proteinExistence type="predicted"/>
<dbReference type="RefSeq" id="WP_157438792.1">
    <property type="nucleotide sequence ID" value="NZ_LJCQ01000421.1"/>
</dbReference>
<reference evidence="1 2" key="1">
    <citation type="submission" date="2015-09" db="EMBL/GenBank/DDBJ databases">
        <title>Draft genome sequence of Acidiplasma aeolicum DSM 18409.</title>
        <authorList>
            <person name="Hemp J."/>
        </authorList>
    </citation>
    <scope>NUCLEOTIDE SEQUENCE [LARGE SCALE GENOMIC DNA]</scope>
    <source>
        <strain evidence="1 2">V</strain>
    </source>
</reference>
<organism evidence="1 2">
    <name type="scientific">Acidiplasma aeolicum</name>
    <dbReference type="NCBI Taxonomy" id="507754"/>
    <lineage>
        <taxon>Archaea</taxon>
        <taxon>Methanobacteriati</taxon>
        <taxon>Thermoplasmatota</taxon>
        <taxon>Thermoplasmata</taxon>
        <taxon>Thermoplasmatales</taxon>
        <taxon>Ferroplasmaceae</taxon>
        <taxon>Acidiplasma</taxon>
    </lineage>
</organism>
<comment type="caution">
    <text evidence="1">The sequence shown here is derived from an EMBL/GenBank/DDBJ whole genome shotgun (WGS) entry which is preliminary data.</text>
</comment>
<dbReference type="Proteomes" id="UP000050515">
    <property type="component" value="Unassembled WGS sequence"/>
</dbReference>
<gene>
    <name evidence="1" type="ORF">SE19_08765</name>
</gene>
<feature type="non-terminal residue" evidence="1">
    <location>
        <position position="261"/>
    </location>
</feature>
<sequence>MSSIGKNADQIKEFIPKSSIIWDITGDILEAIHIPVGLIDKIAIKLREKYSIQFKEYHNEIEAIDSCKRNPEELSERLPHLLGIDISVAAKNKNSMFSIFLDSYESLYRRQTFQLSNGDPDEFIQELLLSSEKTLFVIGSREYIKWEQKDPSWNEILDQHILDYLSDQDSDYFLRSVPIPDESIRKSIIESSRGLPLYLDLCVEIYLRNKNNSLSAYDFLIPTNEIIPRFLSHLSEDERTLFTALSYIHFFNFNIFEILIR</sequence>
<evidence type="ECO:0000313" key="2">
    <source>
        <dbReference type="Proteomes" id="UP000050515"/>
    </source>
</evidence>
<evidence type="ECO:0000313" key="1">
    <source>
        <dbReference type="EMBL" id="KPV44320.1"/>
    </source>
</evidence>